<proteinExistence type="predicted"/>
<dbReference type="Proteomes" id="UP000002139">
    <property type="component" value="Chromosome"/>
</dbReference>
<evidence type="ECO:0000313" key="3">
    <source>
        <dbReference type="Proteomes" id="UP000002139"/>
    </source>
</evidence>
<protein>
    <submittedName>
        <fullName evidence="2">Uncharacterized protein</fullName>
    </submittedName>
</protein>
<evidence type="ECO:0000313" key="2">
    <source>
        <dbReference type="EMBL" id="CAN96454.1"/>
    </source>
</evidence>
<keyword evidence="3" id="KW-1185">Reference proteome</keyword>
<dbReference type="KEGG" id="scl:sce6287"/>
<organism evidence="2 3">
    <name type="scientific">Sorangium cellulosum (strain So ce56)</name>
    <name type="common">Polyangium cellulosum (strain So ce56)</name>
    <dbReference type="NCBI Taxonomy" id="448385"/>
    <lineage>
        <taxon>Bacteria</taxon>
        <taxon>Pseudomonadati</taxon>
        <taxon>Myxococcota</taxon>
        <taxon>Polyangia</taxon>
        <taxon>Polyangiales</taxon>
        <taxon>Polyangiaceae</taxon>
        <taxon>Sorangium</taxon>
    </lineage>
</organism>
<name>A9GJK2_SORC5</name>
<gene>
    <name evidence="2" type="ordered locus">sce6287</name>
</gene>
<feature type="region of interest" description="Disordered" evidence="1">
    <location>
        <begin position="32"/>
        <end position="79"/>
    </location>
</feature>
<evidence type="ECO:0000256" key="1">
    <source>
        <dbReference type="SAM" id="MobiDB-lite"/>
    </source>
</evidence>
<dbReference type="EMBL" id="AM746676">
    <property type="protein sequence ID" value="CAN96454.1"/>
    <property type="molecule type" value="Genomic_DNA"/>
</dbReference>
<feature type="compositionally biased region" description="Pro residues" evidence="1">
    <location>
        <begin position="95"/>
        <end position="109"/>
    </location>
</feature>
<accession>A9GJK2</accession>
<dbReference type="HOGENOM" id="CLU_1593474_0_0_7"/>
<feature type="region of interest" description="Disordered" evidence="1">
    <location>
        <begin position="92"/>
        <end position="117"/>
    </location>
</feature>
<reference evidence="2 3" key="1">
    <citation type="journal article" date="2007" name="Nat. Biotechnol.">
        <title>Complete genome sequence of the myxobacterium Sorangium cellulosum.</title>
        <authorList>
            <person name="Schneiker S."/>
            <person name="Perlova O."/>
            <person name="Kaiser O."/>
            <person name="Gerth K."/>
            <person name="Alici A."/>
            <person name="Altmeyer M.O."/>
            <person name="Bartels D."/>
            <person name="Bekel T."/>
            <person name="Beyer S."/>
            <person name="Bode E."/>
            <person name="Bode H.B."/>
            <person name="Bolten C.J."/>
            <person name="Choudhuri J.V."/>
            <person name="Doss S."/>
            <person name="Elnakady Y.A."/>
            <person name="Frank B."/>
            <person name="Gaigalat L."/>
            <person name="Goesmann A."/>
            <person name="Groeger C."/>
            <person name="Gross F."/>
            <person name="Jelsbak L."/>
            <person name="Jelsbak L."/>
            <person name="Kalinowski J."/>
            <person name="Kegler C."/>
            <person name="Knauber T."/>
            <person name="Konietzny S."/>
            <person name="Kopp M."/>
            <person name="Krause L."/>
            <person name="Krug D."/>
            <person name="Linke B."/>
            <person name="Mahmud T."/>
            <person name="Martinez-Arias R."/>
            <person name="McHardy A.C."/>
            <person name="Merai M."/>
            <person name="Meyer F."/>
            <person name="Mormann S."/>
            <person name="Munoz-Dorado J."/>
            <person name="Perez J."/>
            <person name="Pradella S."/>
            <person name="Rachid S."/>
            <person name="Raddatz G."/>
            <person name="Rosenau F."/>
            <person name="Rueckert C."/>
            <person name="Sasse F."/>
            <person name="Scharfe M."/>
            <person name="Schuster S.C."/>
            <person name="Suen G."/>
            <person name="Treuner-Lange A."/>
            <person name="Velicer G.J."/>
            <person name="Vorholter F.-J."/>
            <person name="Weissman K.J."/>
            <person name="Welch R.D."/>
            <person name="Wenzel S.C."/>
            <person name="Whitworth D.E."/>
            <person name="Wilhelm S."/>
            <person name="Wittmann C."/>
            <person name="Bloecker H."/>
            <person name="Puehler A."/>
            <person name="Mueller R."/>
        </authorList>
    </citation>
    <scope>NUCLEOTIDE SEQUENCE [LARGE SCALE GENOMIC DNA]</scope>
    <source>
        <strain evidence="3">So ce56</strain>
    </source>
</reference>
<dbReference type="STRING" id="448385.sce6287"/>
<dbReference type="AlphaFoldDB" id="A9GJK2"/>
<sequence length="167" mass="17326">MQPTSPDAAQSVILPLCLLSWLAADYHVRPAPATGDCAPRDPSAAAAQGGRRGAARVARRPPAVARSRELSRSRAPLPPSALAARALGAGVVSPALPPAPHPGRRPAPQPLAGAPEAANARVDENLARLADFVRCLARGAEQVNLVFPEESPAVAERDRLSEALLPE</sequence>